<reference evidence="3" key="1">
    <citation type="submission" date="2016-08" db="EMBL/GenBank/DDBJ databases">
        <authorList>
            <person name="Yan J."/>
        </authorList>
    </citation>
    <scope>NUCLEOTIDE SEQUENCE</scope>
    <source>
        <strain evidence="3">CSS-01s</strain>
    </source>
</reference>
<reference evidence="3" key="2">
    <citation type="journal article" date="2018" name="DNA Res.">
        <title>Comparative genome and transcriptome analyses reveal adaptations to opportunistic infections in woody plant degrading pathogens of Botryosphaeriaceae.</title>
        <authorList>
            <person name="Yan J.Y."/>
            <person name="Zhao W.S."/>
            <person name="Chen Z."/>
            <person name="Xing Q.K."/>
            <person name="Zhang W."/>
            <person name="Chethana K.W.T."/>
            <person name="Xue M.F."/>
            <person name="Xu J.P."/>
            <person name="Phillips A.J.L."/>
            <person name="Wang Y."/>
            <person name="Liu J.H."/>
            <person name="Liu M."/>
            <person name="Zhou Y."/>
            <person name="Jayawardena R.S."/>
            <person name="Manawasinghe I.S."/>
            <person name="Huang J.B."/>
            <person name="Qiao G.H."/>
            <person name="Fu C.Y."/>
            <person name="Guo F.F."/>
            <person name="Dissanayake A.J."/>
            <person name="Peng Y.L."/>
            <person name="Hyde K.D."/>
            <person name="Li X.H."/>
        </authorList>
    </citation>
    <scope>NUCLEOTIDE SEQUENCE</scope>
    <source>
        <strain evidence="3">CSS-01s</strain>
    </source>
</reference>
<dbReference type="EMBL" id="VCHE01000074">
    <property type="protein sequence ID" value="KAB2572616.1"/>
    <property type="molecule type" value="Genomic_DNA"/>
</dbReference>
<dbReference type="AlphaFoldDB" id="A0A5N5D4J9"/>
<comment type="caution">
    <text evidence="2">The sequence shown here is derived from an EMBL/GenBank/DDBJ whole genome shotgun (WGS) entry which is preliminary data.</text>
</comment>
<keyword evidence="4" id="KW-1185">Reference proteome</keyword>
<protein>
    <submittedName>
        <fullName evidence="2">Uncharacterized protein</fullName>
    </submittedName>
</protein>
<dbReference type="Proteomes" id="UP000627934">
    <property type="component" value="Unassembled WGS sequence"/>
</dbReference>
<feature type="region of interest" description="Disordered" evidence="1">
    <location>
        <begin position="97"/>
        <end position="118"/>
    </location>
</feature>
<organism evidence="2 4">
    <name type="scientific">Lasiodiplodia theobromae</name>
    <dbReference type="NCBI Taxonomy" id="45133"/>
    <lineage>
        <taxon>Eukaryota</taxon>
        <taxon>Fungi</taxon>
        <taxon>Dikarya</taxon>
        <taxon>Ascomycota</taxon>
        <taxon>Pezizomycotina</taxon>
        <taxon>Dothideomycetes</taxon>
        <taxon>Dothideomycetes incertae sedis</taxon>
        <taxon>Botryosphaeriales</taxon>
        <taxon>Botryosphaeriaceae</taxon>
        <taxon>Lasiodiplodia</taxon>
    </lineage>
</organism>
<gene>
    <name evidence="3" type="ORF">BFW01_g942</name>
    <name evidence="2" type="ORF">DBV05_g8694</name>
</gene>
<evidence type="ECO:0000313" key="4">
    <source>
        <dbReference type="Proteomes" id="UP000325902"/>
    </source>
</evidence>
<sequence>MAANHSEFAIGQDGSITRAGNNSDGYMETNVSVFVPSNPTAFDNARDATCYTRLGTRHSAQELKAALEASPDLDNTFCLSVNNVVLVFSASAEEHTAHCPLPEGSSDAAGSFDDRGYP</sequence>
<dbReference type="EMBL" id="MDYX01000040">
    <property type="protein sequence ID" value="KAF9630380.1"/>
    <property type="molecule type" value="Genomic_DNA"/>
</dbReference>
<accession>A0A5N5D4J9</accession>
<reference evidence="2 4" key="3">
    <citation type="journal article" date="2019" name="Sci. Rep.">
        <title>A multi-omics analysis of the grapevine pathogen Lasiodiplodia theobromae reveals that temperature affects the expression of virulence- and pathogenicity-related genes.</title>
        <authorList>
            <person name="Felix C."/>
            <person name="Meneses R."/>
            <person name="Goncalves M.F.M."/>
            <person name="Tilleman L."/>
            <person name="Duarte A.S."/>
            <person name="Jorrin-Novo J.V."/>
            <person name="Van de Peer Y."/>
            <person name="Deforce D."/>
            <person name="Van Nieuwerburgh F."/>
            <person name="Esteves A.C."/>
            <person name="Alves A."/>
        </authorList>
    </citation>
    <scope>NUCLEOTIDE SEQUENCE [LARGE SCALE GENOMIC DNA]</scope>
    <source>
        <strain evidence="2 4">LA-SOL3</strain>
    </source>
</reference>
<evidence type="ECO:0000313" key="2">
    <source>
        <dbReference type="EMBL" id="KAB2572616.1"/>
    </source>
</evidence>
<proteinExistence type="predicted"/>
<dbReference type="OrthoDB" id="5280080at2759"/>
<name>A0A5N5D4J9_9PEZI</name>
<evidence type="ECO:0000256" key="1">
    <source>
        <dbReference type="SAM" id="MobiDB-lite"/>
    </source>
</evidence>
<dbReference type="Proteomes" id="UP000325902">
    <property type="component" value="Unassembled WGS sequence"/>
</dbReference>
<evidence type="ECO:0000313" key="3">
    <source>
        <dbReference type="EMBL" id="KAF9630380.1"/>
    </source>
</evidence>